<evidence type="ECO:0000313" key="6">
    <source>
        <dbReference type="Proteomes" id="UP000318336"/>
    </source>
</evidence>
<feature type="domain" description="Glycosyltransferase subfamily 4-like N-terminal" evidence="4">
    <location>
        <begin position="15"/>
        <end position="179"/>
    </location>
</feature>
<comment type="caution">
    <text evidence="5">The sequence shown here is derived from an EMBL/GenBank/DDBJ whole genome shotgun (WGS) entry which is preliminary data.</text>
</comment>
<organism evidence="5 6">
    <name type="scientific">Barrientosiimonas humi</name>
    <dbReference type="NCBI Taxonomy" id="999931"/>
    <lineage>
        <taxon>Bacteria</taxon>
        <taxon>Bacillati</taxon>
        <taxon>Actinomycetota</taxon>
        <taxon>Actinomycetes</taxon>
        <taxon>Micrococcales</taxon>
        <taxon>Dermacoccaceae</taxon>
        <taxon>Barrientosiimonas</taxon>
    </lineage>
</organism>
<dbReference type="Proteomes" id="UP000318336">
    <property type="component" value="Unassembled WGS sequence"/>
</dbReference>
<dbReference type="RefSeq" id="WP_142005515.1">
    <property type="nucleotide sequence ID" value="NZ_CAJTBP010000001.1"/>
</dbReference>
<proteinExistence type="predicted"/>
<dbReference type="Pfam" id="PF13692">
    <property type="entry name" value="Glyco_trans_1_4"/>
    <property type="match status" value="1"/>
</dbReference>
<dbReference type="GO" id="GO:0016757">
    <property type="term" value="F:glycosyltransferase activity"/>
    <property type="evidence" value="ECO:0007669"/>
    <property type="project" value="UniProtKB-KW"/>
</dbReference>
<dbReference type="EMBL" id="VFOK01000001">
    <property type="protein sequence ID" value="TQL33513.1"/>
    <property type="molecule type" value="Genomic_DNA"/>
</dbReference>
<sequence>MRIVRLANFVGPRTGGIRTALERWGLAYARLGHDPVLIHPGDEFAHRRAEFGDVITLGGTDLPGRTGYQLVLNRRRVTSLLERLHPDAVEVSDRSSLRWVASWARRAGVPSVMVSHECLTGVLQEFGAPPAVATRVADRLNTGTARSYDAIACPSSYAAQEFSRIGAEAHVVPLGVDHDVFTPAPTAGSPAPAAALRLLHCGRLSPEKDPTLPIRTLAELHRRGVPARLDVLGHGPMASHLRELARPYDVAFLPYTRSRAQVAGRLRAADVVIAPGPIETFGLAALEALACGTPVVCPTTGALPEVVGAGGLAAPSHAADFADAVLRLAADPLAPARARRRARELTWDTSARGMLQVHHAAAASIGSRTRDSAGG</sequence>
<name>A0A542XCE6_9MICO</name>
<evidence type="ECO:0000259" key="4">
    <source>
        <dbReference type="Pfam" id="PF13439"/>
    </source>
</evidence>
<dbReference type="GO" id="GO:1901137">
    <property type="term" value="P:carbohydrate derivative biosynthetic process"/>
    <property type="evidence" value="ECO:0007669"/>
    <property type="project" value="UniProtKB-ARBA"/>
</dbReference>
<reference evidence="5 6" key="1">
    <citation type="submission" date="2019-06" db="EMBL/GenBank/DDBJ databases">
        <title>Sequencing the genomes of 1000 actinobacteria strains.</title>
        <authorList>
            <person name="Klenk H.-P."/>
        </authorList>
    </citation>
    <scope>NUCLEOTIDE SEQUENCE [LARGE SCALE GENOMIC DNA]</scope>
    <source>
        <strain evidence="5 6">DSM 24617</strain>
    </source>
</reference>
<evidence type="ECO:0000256" key="2">
    <source>
        <dbReference type="ARBA" id="ARBA00022676"/>
    </source>
</evidence>
<keyword evidence="6" id="KW-1185">Reference proteome</keyword>
<gene>
    <name evidence="5" type="ORF">FB554_1662</name>
</gene>
<evidence type="ECO:0000256" key="1">
    <source>
        <dbReference type="ARBA" id="ARBA00021292"/>
    </source>
</evidence>
<evidence type="ECO:0000313" key="5">
    <source>
        <dbReference type="EMBL" id="TQL33513.1"/>
    </source>
</evidence>
<dbReference type="Pfam" id="PF13439">
    <property type="entry name" value="Glyco_transf_4"/>
    <property type="match status" value="1"/>
</dbReference>
<dbReference type="OrthoDB" id="5242526at2"/>
<dbReference type="InterPro" id="IPR028098">
    <property type="entry name" value="Glyco_trans_4-like_N"/>
</dbReference>
<dbReference type="InterPro" id="IPR050194">
    <property type="entry name" value="Glycosyltransferase_grp1"/>
</dbReference>
<protein>
    <recommendedName>
        <fullName evidence="1">D-inositol 3-phosphate glycosyltransferase</fullName>
    </recommendedName>
</protein>
<keyword evidence="3 5" id="KW-0808">Transferase</keyword>
<dbReference type="Gene3D" id="3.40.50.2000">
    <property type="entry name" value="Glycogen Phosphorylase B"/>
    <property type="match status" value="2"/>
</dbReference>
<dbReference type="SUPFAM" id="SSF53756">
    <property type="entry name" value="UDP-Glycosyltransferase/glycogen phosphorylase"/>
    <property type="match status" value="1"/>
</dbReference>
<dbReference type="PANTHER" id="PTHR45947">
    <property type="entry name" value="SULFOQUINOVOSYL TRANSFERASE SQD2"/>
    <property type="match status" value="1"/>
</dbReference>
<evidence type="ECO:0000256" key="3">
    <source>
        <dbReference type="ARBA" id="ARBA00022679"/>
    </source>
</evidence>
<keyword evidence="2 5" id="KW-0328">Glycosyltransferase</keyword>
<dbReference type="AlphaFoldDB" id="A0A542XCE6"/>
<dbReference type="PANTHER" id="PTHR45947:SF3">
    <property type="entry name" value="SULFOQUINOVOSYL TRANSFERASE SQD2"/>
    <property type="match status" value="1"/>
</dbReference>
<accession>A0A542XCE6</accession>